<accession>A0A2G2X274</accession>
<evidence type="ECO:0000313" key="1">
    <source>
        <dbReference type="EMBL" id="PHT51606.1"/>
    </source>
</evidence>
<reference evidence="1 2" key="1">
    <citation type="journal article" date="2017" name="Genome Biol.">
        <title>New reference genome sequences of hot pepper reveal the massive evolution of plant disease-resistance genes by retroduplication.</title>
        <authorList>
            <person name="Kim S."/>
            <person name="Park J."/>
            <person name="Yeom S.I."/>
            <person name="Kim Y.M."/>
            <person name="Seo E."/>
            <person name="Kim K.T."/>
            <person name="Kim M.S."/>
            <person name="Lee J.M."/>
            <person name="Cheong K."/>
            <person name="Shin H.S."/>
            <person name="Kim S.B."/>
            <person name="Han K."/>
            <person name="Lee J."/>
            <person name="Park M."/>
            <person name="Lee H.A."/>
            <person name="Lee H.Y."/>
            <person name="Lee Y."/>
            <person name="Oh S."/>
            <person name="Lee J.H."/>
            <person name="Choi E."/>
            <person name="Choi E."/>
            <person name="Lee S.E."/>
            <person name="Jeon J."/>
            <person name="Kim H."/>
            <person name="Choi G."/>
            <person name="Song H."/>
            <person name="Lee J."/>
            <person name="Lee S.C."/>
            <person name="Kwon J.K."/>
            <person name="Lee H.Y."/>
            <person name="Koo N."/>
            <person name="Hong Y."/>
            <person name="Kim R.W."/>
            <person name="Kang W.H."/>
            <person name="Huh J.H."/>
            <person name="Kang B.C."/>
            <person name="Yang T.J."/>
            <person name="Lee Y.H."/>
            <person name="Bennetzen J.L."/>
            <person name="Choi D."/>
        </authorList>
    </citation>
    <scope>NUCLEOTIDE SEQUENCE [LARGE SCALE GENOMIC DNA]</scope>
    <source>
        <strain evidence="2">cv. PBC81</strain>
    </source>
</reference>
<dbReference type="EMBL" id="MLFT02000003">
    <property type="protein sequence ID" value="PHT51606.1"/>
    <property type="molecule type" value="Genomic_DNA"/>
</dbReference>
<gene>
    <name evidence="1" type="ORF">CQW23_06068</name>
</gene>
<dbReference type="PANTHER" id="PTHR39757">
    <property type="match status" value="1"/>
</dbReference>
<dbReference type="Pfam" id="PF05834">
    <property type="entry name" value="Lycopene_cycl"/>
    <property type="match status" value="1"/>
</dbReference>
<comment type="caution">
    <text evidence="1">The sequence shown here is derived from an EMBL/GenBank/DDBJ whole genome shotgun (WGS) entry which is preliminary data.</text>
</comment>
<reference evidence="2" key="2">
    <citation type="journal article" date="2017" name="J. Anim. Genet.">
        <title>Multiple reference genome sequences of hot pepper reveal the massive evolution of plant disease resistance genes by retroduplication.</title>
        <authorList>
            <person name="Kim S."/>
            <person name="Park J."/>
            <person name="Yeom S.-I."/>
            <person name="Kim Y.-M."/>
            <person name="Seo E."/>
            <person name="Kim K.-T."/>
            <person name="Kim M.-S."/>
            <person name="Lee J.M."/>
            <person name="Cheong K."/>
            <person name="Shin H.-S."/>
            <person name="Kim S.-B."/>
            <person name="Han K."/>
            <person name="Lee J."/>
            <person name="Park M."/>
            <person name="Lee H.-A."/>
            <person name="Lee H.-Y."/>
            <person name="Lee Y."/>
            <person name="Oh S."/>
            <person name="Lee J.H."/>
            <person name="Choi E."/>
            <person name="Choi E."/>
            <person name="Lee S.E."/>
            <person name="Jeon J."/>
            <person name="Kim H."/>
            <person name="Choi G."/>
            <person name="Song H."/>
            <person name="Lee J."/>
            <person name="Lee S.-C."/>
            <person name="Kwon J.-K."/>
            <person name="Lee H.-Y."/>
            <person name="Koo N."/>
            <person name="Hong Y."/>
            <person name="Kim R.W."/>
            <person name="Kang W.-H."/>
            <person name="Huh J.H."/>
            <person name="Kang B.-C."/>
            <person name="Yang T.-J."/>
            <person name="Lee Y.-H."/>
            <person name="Bennetzen J.L."/>
            <person name="Choi D."/>
        </authorList>
    </citation>
    <scope>NUCLEOTIDE SEQUENCE [LARGE SCALE GENOMIC DNA]</scope>
    <source>
        <strain evidence="2">cv. PBC81</strain>
    </source>
</reference>
<dbReference type="AlphaFoldDB" id="A0A2G2X274"/>
<proteinExistence type="predicted"/>
<organism evidence="1 2">
    <name type="scientific">Capsicum baccatum</name>
    <name type="common">Peruvian pepper</name>
    <dbReference type="NCBI Taxonomy" id="33114"/>
    <lineage>
        <taxon>Eukaryota</taxon>
        <taxon>Viridiplantae</taxon>
        <taxon>Streptophyta</taxon>
        <taxon>Embryophyta</taxon>
        <taxon>Tracheophyta</taxon>
        <taxon>Spermatophyta</taxon>
        <taxon>Magnoliopsida</taxon>
        <taxon>eudicotyledons</taxon>
        <taxon>Gunneridae</taxon>
        <taxon>Pentapetalae</taxon>
        <taxon>asterids</taxon>
        <taxon>lamiids</taxon>
        <taxon>Solanales</taxon>
        <taxon>Solanaceae</taxon>
        <taxon>Solanoideae</taxon>
        <taxon>Capsiceae</taxon>
        <taxon>Capsicum</taxon>
    </lineage>
</organism>
<keyword evidence="2" id="KW-1185">Reference proteome</keyword>
<sequence length="117" mass="12743">MASERTSSKKDTIVYLDDADPILIGCAYGRFSLHLLHEECVEVGVLYLNSKVDRIVEATSVHCLVEGEGDVVIPCRFVTIASGAALGKFLQYELGGPRVSVQTAYGVEVEVDKDHQT</sequence>
<dbReference type="STRING" id="33114.A0A2G2X274"/>
<name>A0A2G2X274_CAPBA</name>
<protein>
    <submittedName>
        <fullName evidence="1">Lycopene epsilon cyclase, chloroplastic</fullName>
    </submittedName>
</protein>
<evidence type="ECO:0000313" key="2">
    <source>
        <dbReference type="Proteomes" id="UP000224567"/>
    </source>
</evidence>
<dbReference type="Proteomes" id="UP000224567">
    <property type="component" value="Unassembled WGS sequence"/>
</dbReference>
<dbReference type="PANTHER" id="PTHR39757:SF3">
    <property type="entry name" value="LYCOPENE EPSILON CYCLASE, CHLOROPLASTIC"/>
    <property type="match status" value="1"/>
</dbReference>
<dbReference type="OrthoDB" id="676979at2759"/>